<dbReference type="InterPro" id="IPR050566">
    <property type="entry name" value="Deoxyribonucleoside_kinase"/>
</dbReference>
<dbReference type="EMBL" id="BFAA01005185">
    <property type="protein sequence ID" value="GCB62129.1"/>
    <property type="molecule type" value="Genomic_DNA"/>
</dbReference>
<evidence type="ECO:0000256" key="11">
    <source>
        <dbReference type="ARBA" id="ARBA00022827"/>
    </source>
</evidence>
<evidence type="ECO:0000256" key="10">
    <source>
        <dbReference type="ARBA" id="ARBA00022660"/>
    </source>
</evidence>
<comment type="cofactor">
    <cofactor evidence="1 15">
        <name>FAD</name>
        <dbReference type="ChEBI" id="CHEBI:57692"/>
    </cofactor>
</comment>
<gene>
    <name evidence="17" type="ORF">scyTo_0011426</name>
</gene>
<dbReference type="OrthoDB" id="17400at2759"/>
<evidence type="ECO:0000256" key="2">
    <source>
        <dbReference type="ARBA" id="ARBA00003195"/>
    </source>
</evidence>
<keyword evidence="18" id="KW-1185">Reference proteome</keyword>
<evidence type="ECO:0000256" key="14">
    <source>
        <dbReference type="ARBA" id="ARBA00023128"/>
    </source>
</evidence>
<evidence type="ECO:0000256" key="4">
    <source>
        <dbReference type="ARBA" id="ARBA00008606"/>
    </source>
</evidence>
<accession>A0A401NMQ2</accession>
<dbReference type="PIRSF" id="PIRSF000543">
    <property type="entry name" value="NADH_UQ_42KD"/>
    <property type="match status" value="1"/>
</dbReference>
<evidence type="ECO:0000256" key="7">
    <source>
        <dbReference type="ARBA" id="ARBA00022448"/>
    </source>
</evidence>
<keyword evidence="7 15" id="KW-0813">Transport</keyword>
<dbReference type="OMA" id="PEQCYEN"/>
<dbReference type="PANTHER" id="PTHR10513:SF15">
    <property type="entry name" value="NADH DEHYDROGENASE [UBIQUINONE] 1 ALPHA SUBCOMPLEX SUBUNIT 10, MITOCHONDRIAL"/>
    <property type="match status" value="1"/>
</dbReference>
<evidence type="ECO:0000256" key="15">
    <source>
        <dbReference type="PIRNR" id="PIRNR000543"/>
    </source>
</evidence>
<evidence type="ECO:0000256" key="1">
    <source>
        <dbReference type="ARBA" id="ARBA00001974"/>
    </source>
</evidence>
<dbReference type="FunFam" id="3.40.50.300:FF:000837">
    <property type="entry name" value="NADH dehydrogenase [ubiquinone] 1 alpha subcomplex subunit 10, mitochondrial"/>
    <property type="match status" value="1"/>
</dbReference>
<evidence type="ECO:0000256" key="8">
    <source>
        <dbReference type="ARBA" id="ARBA00022553"/>
    </source>
</evidence>
<evidence type="ECO:0000259" key="16">
    <source>
        <dbReference type="Pfam" id="PF01712"/>
    </source>
</evidence>
<reference evidence="17 18" key="1">
    <citation type="journal article" date="2018" name="Nat. Ecol. Evol.">
        <title>Shark genomes provide insights into elasmobranch evolution and the origin of vertebrates.</title>
        <authorList>
            <person name="Hara Y"/>
            <person name="Yamaguchi K"/>
            <person name="Onimaru K"/>
            <person name="Kadota M"/>
            <person name="Koyanagi M"/>
            <person name="Keeley SD"/>
            <person name="Tatsumi K"/>
            <person name="Tanaka K"/>
            <person name="Motone F"/>
            <person name="Kageyama Y"/>
            <person name="Nozu R"/>
            <person name="Adachi N"/>
            <person name="Nishimura O"/>
            <person name="Nakagawa R"/>
            <person name="Tanegashima C"/>
            <person name="Kiyatake I"/>
            <person name="Matsumoto R"/>
            <person name="Murakumo K"/>
            <person name="Nishida K"/>
            <person name="Terakita A"/>
            <person name="Kuratani S"/>
            <person name="Sato K"/>
            <person name="Hyodo S Kuraku.S."/>
        </authorList>
    </citation>
    <scope>NUCLEOTIDE SEQUENCE [LARGE SCALE GENOMIC DNA]</scope>
</reference>
<keyword evidence="8" id="KW-0597">Phosphoprotein</keyword>
<proteinExistence type="inferred from homology"/>
<comment type="function">
    <text evidence="2 15">Accessory subunit of the mitochondrial membrane respiratory chain NADH dehydrogenase (Complex I), that is believed not to be involved in catalysis. Complex I functions in the transfer of electrons from NADH to the respiratory chain. The immediate electron acceptor for the enzyme is believed to be ubiquinone.</text>
</comment>
<dbReference type="GO" id="GO:0006120">
    <property type="term" value="P:mitochondrial electron transport, NADH to ubiquinone"/>
    <property type="evidence" value="ECO:0007669"/>
    <property type="project" value="InterPro"/>
</dbReference>
<dbReference type="InterPro" id="IPR027417">
    <property type="entry name" value="P-loop_NTPase"/>
</dbReference>
<dbReference type="GO" id="GO:0005759">
    <property type="term" value="C:mitochondrial matrix"/>
    <property type="evidence" value="ECO:0007669"/>
    <property type="project" value="UniProtKB-SubCell"/>
</dbReference>
<dbReference type="CDD" id="cd02030">
    <property type="entry name" value="NDUO42"/>
    <property type="match status" value="1"/>
</dbReference>
<dbReference type="STRING" id="75743.A0A401NMQ2"/>
<evidence type="ECO:0000313" key="17">
    <source>
        <dbReference type="EMBL" id="GCB62129.1"/>
    </source>
</evidence>
<evidence type="ECO:0000256" key="13">
    <source>
        <dbReference type="ARBA" id="ARBA00022982"/>
    </source>
</evidence>
<organism evidence="17 18">
    <name type="scientific">Scyliorhinus torazame</name>
    <name type="common">Cloudy catshark</name>
    <name type="synonym">Catulus torazame</name>
    <dbReference type="NCBI Taxonomy" id="75743"/>
    <lineage>
        <taxon>Eukaryota</taxon>
        <taxon>Metazoa</taxon>
        <taxon>Chordata</taxon>
        <taxon>Craniata</taxon>
        <taxon>Vertebrata</taxon>
        <taxon>Chondrichthyes</taxon>
        <taxon>Elasmobranchii</taxon>
        <taxon>Galeomorphii</taxon>
        <taxon>Galeoidea</taxon>
        <taxon>Carcharhiniformes</taxon>
        <taxon>Scyliorhinidae</taxon>
        <taxon>Scyliorhinus</taxon>
    </lineage>
</organism>
<dbReference type="Gene3D" id="3.40.50.300">
    <property type="entry name" value="P-loop containing nucleotide triphosphate hydrolases"/>
    <property type="match status" value="1"/>
</dbReference>
<evidence type="ECO:0000256" key="5">
    <source>
        <dbReference type="ARBA" id="ARBA00011514"/>
    </source>
</evidence>
<feature type="domain" description="Deoxynucleoside kinase" evidence="16">
    <location>
        <begin position="58"/>
        <end position="250"/>
    </location>
</feature>
<evidence type="ECO:0000256" key="12">
    <source>
        <dbReference type="ARBA" id="ARBA00022946"/>
    </source>
</evidence>
<dbReference type="InterPro" id="IPR015828">
    <property type="entry name" value="NDUFA10"/>
</dbReference>
<evidence type="ECO:0000256" key="6">
    <source>
        <dbReference type="ARBA" id="ARBA00017279"/>
    </source>
</evidence>
<evidence type="ECO:0000256" key="9">
    <source>
        <dbReference type="ARBA" id="ARBA00022630"/>
    </source>
</evidence>
<keyword evidence="12" id="KW-0809">Transit peptide</keyword>
<dbReference type="SUPFAM" id="SSF52540">
    <property type="entry name" value="P-loop containing nucleoside triphosphate hydrolases"/>
    <property type="match status" value="1"/>
</dbReference>
<keyword evidence="13 15" id="KW-0249">Electron transport</keyword>
<keyword evidence="14 15" id="KW-0496">Mitochondrion</keyword>
<keyword evidence="9 15" id="KW-0285">Flavoprotein</keyword>
<comment type="subcellular location">
    <subcellularLocation>
        <location evidence="3 15">Mitochondrion matrix</location>
    </subcellularLocation>
</comment>
<evidence type="ECO:0000256" key="3">
    <source>
        <dbReference type="ARBA" id="ARBA00004305"/>
    </source>
</evidence>
<dbReference type="Proteomes" id="UP000288216">
    <property type="component" value="Unassembled WGS sequence"/>
</dbReference>
<name>A0A401NMQ2_SCYTO</name>
<dbReference type="PANTHER" id="PTHR10513">
    <property type="entry name" value="DEOXYNUCLEOSIDE KINASE"/>
    <property type="match status" value="1"/>
</dbReference>
<comment type="subunit">
    <text evidence="5">Complex I is composed of 45 different subunits. This a component of the hydrophobic protein fraction.</text>
</comment>
<keyword evidence="11 15" id="KW-0274">FAD</keyword>
<comment type="caution">
    <text evidence="17">The sequence shown here is derived from an EMBL/GenBank/DDBJ whole genome shotgun (WGS) entry which is preliminary data.</text>
</comment>
<dbReference type="AlphaFoldDB" id="A0A401NMQ2"/>
<dbReference type="Pfam" id="PF01712">
    <property type="entry name" value="dNK"/>
    <property type="match status" value="1"/>
</dbReference>
<protein>
    <recommendedName>
        <fullName evidence="6 15">NADH dehydrogenase [ubiquinone] 1 alpha subcomplex subunit 10, mitochondrial</fullName>
    </recommendedName>
</protein>
<evidence type="ECO:0000313" key="18">
    <source>
        <dbReference type="Proteomes" id="UP000288216"/>
    </source>
</evidence>
<dbReference type="InterPro" id="IPR031314">
    <property type="entry name" value="DNK_dom"/>
</dbReference>
<keyword evidence="10 15" id="KW-0679">Respiratory chain</keyword>
<comment type="similarity">
    <text evidence="4 15">Belongs to the complex I NDUFA10 subunit family.</text>
</comment>
<sequence length="353" mass="40569">MASRRLLAAARGVREPLKPGGSAARIHTSSHRELKYGWWAYVLGERTMKKFKNNSKIITIDGNLASGKSALAKSLADKLGMLYIPEVDIHYWDWKTGNGEKLSALFNGNCSVEKFYTDPKSPDGNSYRLQTWMYHLRTLQYSDALEHLLQTGQGVVLERSPFSDFVFLEAMYKQGYIRKQCIDHYNELKGNSICEFLPPHLAIYLDVPVVEIQKRLKRHGETYEQNISSAYLQRIEEVYKKSFLPEVGETSEVLQYDTIQVPDAEKVAEDFGLLKWDKGPWLEQSDVSFHLLRLLVEDKQRVADMTSFPRFLPEITVGAHELDQISHAYRLLPGRKYADGFNADVGDKWIWLK</sequence>